<sequence>MNFKAKVEVGVRYKFLISNKNGELNSESEWSDNLFLDAGLDMIGGLNNAGMSHLWVGTGNSEPKPGDTTLQAPLATTDSFSNEITGVNTSTAPFYYYARRTYTYALGAVVGDLSETGLGDNLGRLCSRALIKDSAGEATTITILDDEILSCIVESRVYPKTGYAGSFNLLNKFDEVISTHTVTGNAVIVANGVAWYLASAGFDYSLLSAKVMQNTCNPSTVSYPNTSGSVTQRMGQSRPDLRTVKGFFTLALSAGNDWPHKSFMIPVGGLLSITSSGAVIGFKYDVDPPVTKNNQKSLRYGFELSWGRYTGA</sequence>
<gene>
    <name evidence="1" type="ORF">CDG60_12210</name>
</gene>
<accession>A0A3B7LXZ9</accession>
<evidence type="ECO:0000313" key="1">
    <source>
        <dbReference type="EMBL" id="AXY57261.1"/>
    </source>
</evidence>
<evidence type="ECO:0008006" key="3">
    <source>
        <dbReference type="Google" id="ProtNLM"/>
    </source>
</evidence>
<dbReference type="Proteomes" id="UP000263753">
    <property type="component" value="Chromosome"/>
</dbReference>
<organism evidence="1 2">
    <name type="scientific">Acinetobacter chinensis</name>
    <dbReference type="NCBI Taxonomy" id="2004650"/>
    <lineage>
        <taxon>Bacteria</taxon>
        <taxon>Pseudomonadati</taxon>
        <taxon>Pseudomonadota</taxon>
        <taxon>Gammaproteobacteria</taxon>
        <taxon>Moraxellales</taxon>
        <taxon>Moraxellaceae</taxon>
        <taxon>Acinetobacter</taxon>
    </lineage>
</organism>
<protein>
    <recommendedName>
        <fullName evidence="3">Phage tail protein</fullName>
    </recommendedName>
</protein>
<evidence type="ECO:0000313" key="2">
    <source>
        <dbReference type="Proteomes" id="UP000263753"/>
    </source>
</evidence>
<dbReference type="AlphaFoldDB" id="A0A3B7LXZ9"/>
<dbReference type="KEGG" id="achi:CDG60_12210"/>
<name>A0A3B7LXZ9_9GAMM</name>
<reference evidence="2" key="1">
    <citation type="submission" date="2018-09" db="EMBL/GenBank/DDBJ databases">
        <title>The complete genome of Acinetobacter sp. strain WCHAc010005.</title>
        <authorList>
            <person name="Hu Y."/>
            <person name="Long H."/>
            <person name="Feng Y."/>
            <person name="Zong Z."/>
        </authorList>
    </citation>
    <scope>NUCLEOTIDE SEQUENCE [LARGE SCALE GENOMIC DNA]</scope>
    <source>
        <strain evidence="2">WCHAc010005</strain>
    </source>
</reference>
<dbReference type="RefSeq" id="WP_087511745.1">
    <property type="nucleotide sequence ID" value="NZ_CP032134.1"/>
</dbReference>
<proteinExistence type="predicted"/>
<dbReference type="EMBL" id="CP032134">
    <property type="protein sequence ID" value="AXY57261.1"/>
    <property type="molecule type" value="Genomic_DNA"/>
</dbReference>